<dbReference type="GO" id="GO:0008270">
    <property type="term" value="F:zinc ion binding"/>
    <property type="evidence" value="ECO:0007669"/>
    <property type="project" value="InterPro"/>
</dbReference>
<gene>
    <name evidence="3" type="ORF">HJG44_17800</name>
</gene>
<comment type="similarity">
    <text evidence="1">Belongs to the ros/MucR family.</text>
</comment>
<sequence>MTQQDQALRVALPSITAEIVASYVANNAVHVRDLPNVISSVYSALTRLGQPMAGGPEKLTRPVSIKKSISPDYLISMEDGRRYKSLKRHLSGRGLTPAQYRLKWGLPSDYPMVAPSYSEHRSQLAKALGLGRKAQEPAPAPRGGGRKKAAA</sequence>
<dbReference type="InterPro" id="IPR008807">
    <property type="entry name" value="ROS_MUCR"/>
</dbReference>
<organism evidence="3 4">
    <name type="scientific">Enterovirga aerilata</name>
    <dbReference type="NCBI Taxonomy" id="2730920"/>
    <lineage>
        <taxon>Bacteria</taxon>
        <taxon>Pseudomonadati</taxon>
        <taxon>Pseudomonadota</taxon>
        <taxon>Alphaproteobacteria</taxon>
        <taxon>Hyphomicrobiales</taxon>
        <taxon>Methylobacteriaceae</taxon>
        <taxon>Enterovirga</taxon>
    </lineage>
</organism>
<dbReference type="Pfam" id="PF05443">
    <property type="entry name" value="ROS_MUCR"/>
    <property type="match status" value="1"/>
</dbReference>
<dbReference type="Gene3D" id="1.10.10.1550">
    <property type="entry name" value="ROS/MUCR transcriptional regulator protein"/>
    <property type="match status" value="1"/>
</dbReference>
<accession>A0A849I465</accession>
<feature type="region of interest" description="Disordered" evidence="2">
    <location>
        <begin position="124"/>
        <end position="151"/>
    </location>
</feature>
<comment type="caution">
    <text evidence="3">The sequence shown here is derived from an EMBL/GenBank/DDBJ whole genome shotgun (WGS) entry which is preliminary data.</text>
</comment>
<dbReference type="EMBL" id="JABEPP010000005">
    <property type="protein sequence ID" value="NNM74222.1"/>
    <property type="molecule type" value="Genomic_DNA"/>
</dbReference>
<evidence type="ECO:0000313" key="4">
    <source>
        <dbReference type="Proteomes" id="UP000564885"/>
    </source>
</evidence>
<dbReference type="GO" id="GO:0003677">
    <property type="term" value="F:DNA binding"/>
    <property type="evidence" value="ECO:0007669"/>
    <property type="project" value="InterPro"/>
</dbReference>
<dbReference type="InterPro" id="IPR041920">
    <property type="entry name" value="ROS/MUCR_sf"/>
</dbReference>
<dbReference type="Proteomes" id="UP000564885">
    <property type="component" value="Unassembled WGS sequence"/>
</dbReference>
<dbReference type="RefSeq" id="WP_171219679.1">
    <property type="nucleotide sequence ID" value="NZ_JABEPP010000005.1"/>
</dbReference>
<evidence type="ECO:0000256" key="2">
    <source>
        <dbReference type="SAM" id="MobiDB-lite"/>
    </source>
</evidence>
<protein>
    <submittedName>
        <fullName evidence="3">MucR family transcriptional regulator</fullName>
    </submittedName>
</protein>
<keyword evidence="4" id="KW-1185">Reference proteome</keyword>
<evidence type="ECO:0000313" key="3">
    <source>
        <dbReference type="EMBL" id="NNM74222.1"/>
    </source>
</evidence>
<name>A0A849I465_9HYPH</name>
<proteinExistence type="inferred from homology"/>
<evidence type="ECO:0000256" key="1">
    <source>
        <dbReference type="ARBA" id="ARBA00007031"/>
    </source>
</evidence>
<dbReference type="AlphaFoldDB" id="A0A849I465"/>
<dbReference type="GO" id="GO:0006355">
    <property type="term" value="P:regulation of DNA-templated transcription"/>
    <property type="evidence" value="ECO:0007669"/>
    <property type="project" value="InterPro"/>
</dbReference>
<reference evidence="3 4" key="1">
    <citation type="submission" date="2020-04" db="EMBL/GenBank/DDBJ databases">
        <title>Enterovirga sp. isolate from soil.</title>
        <authorList>
            <person name="Chea S."/>
            <person name="Kim D.-U."/>
        </authorList>
    </citation>
    <scope>NUCLEOTIDE SEQUENCE [LARGE SCALE GENOMIC DNA]</scope>
    <source>
        <strain evidence="3 4">DB1703</strain>
    </source>
</reference>